<gene>
    <name evidence="1" type="ORF">LOK49_LG12G00558</name>
</gene>
<evidence type="ECO:0000313" key="2">
    <source>
        <dbReference type="Proteomes" id="UP001060215"/>
    </source>
</evidence>
<dbReference type="Proteomes" id="UP001060215">
    <property type="component" value="Chromosome 13"/>
</dbReference>
<organism evidence="1 2">
    <name type="scientific">Camellia lanceoleosa</name>
    <dbReference type="NCBI Taxonomy" id="1840588"/>
    <lineage>
        <taxon>Eukaryota</taxon>
        <taxon>Viridiplantae</taxon>
        <taxon>Streptophyta</taxon>
        <taxon>Embryophyta</taxon>
        <taxon>Tracheophyta</taxon>
        <taxon>Spermatophyta</taxon>
        <taxon>Magnoliopsida</taxon>
        <taxon>eudicotyledons</taxon>
        <taxon>Gunneridae</taxon>
        <taxon>Pentapetalae</taxon>
        <taxon>asterids</taxon>
        <taxon>Ericales</taxon>
        <taxon>Theaceae</taxon>
        <taxon>Camellia</taxon>
    </lineage>
</organism>
<proteinExistence type="predicted"/>
<dbReference type="EMBL" id="CM045770">
    <property type="protein sequence ID" value="KAI7991395.1"/>
    <property type="molecule type" value="Genomic_DNA"/>
</dbReference>
<evidence type="ECO:0000313" key="1">
    <source>
        <dbReference type="EMBL" id="KAI7991395.1"/>
    </source>
</evidence>
<accession>A0ACC0FRU7</accession>
<protein>
    <submittedName>
        <fullName evidence="1">Uncharacterized protein</fullName>
    </submittedName>
</protein>
<name>A0ACC0FRU7_9ERIC</name>
<sequence>MEPGVANMMGAVEADVHCAGLEWDLTSGSTLVTRPEILGVAYNPCILRGDDMDVVRTSNLEGPVPGNGQTSLVRNIKNNVRKEVKLLEFEYGVGQRFRGSVNNIPTFNLADDTVFVKGCGGVENSEKKEKINKAYTKHDDRAIMWADGKIDLRVYLTDVKALVTKVAVCGNVINAYAEVLLTKQMAVAVNQETIETSYFFSSICLAFGSDLDLNCEPCTRHPQLKSSGSLSKLQGYSNQAILTSLGCPVGPKHRTKGHKSNGEEDEDFMHEGRGAKRNTSSRGNQRLEAGNSGATNSIPGKERIKSQPTYKKLRIKLSNRELSSFKLVGPPQPPIRASFKVDEKIELLCQDSGIRGCWFRCKVLQASQKRLKVQYVDVEDAEGSGNLEEWVPASIVAAPDKLGLRCLGRLTVRPWPSEDSSNGSVEVGASVDACWSDGWWEGVVTGVDESGNDSLQVYFPAML</sequence>
<keyword evidence="2" id="KW-1185">Reference proteome</keyword>
<comment type="caution">
    <text evidence="1">The sequence shown here is derived from an EMBL/GenBank/DDBJ whole genome shotgun (WGS) entry which is preliminary data.</text>
</comment>
<reference evidence="1 2" key="1">
    <citation type="journal article" date="2022" name="Plant J.">
        <title>Chromosome-level genome of Camellia lanceoleosa provides a valuable resource for understanding genome evolution and self-incompatibility.</title>
        <authorList>
            <person name="Gong W."/>
            <person name="Xiao S."/>
            <person name="Wang L."/>
            <person name="Liao Z."/>
            <person name="Chang Y."/>
            <person name="Mo W."/>
            <person name="Hu G."/>
            <person name="Li W."/>
            <person name="Zhao G."/>
            <person name="Zhu H."/>
            <person name="Hu X."/>
            <person name="Ji K."/>
            <person name="Xiang X."/>
            <person name="Song Q."/>
            <person name="Yuan D."/>
            <person name="Jin S."/>
            <person name="Zhang L."/>
        </authorList>
    </citation>
    <scope>NUCLEOTIDE SEQUENCE [LARGE SCALE GENOMIC DNA]</scope>
    <source>
        <strain evidence="1">SQ_2022a</strain>
    </source>
</reference>